<evidence type="ECO:0000313" key="2">
    <source>
        <dbReference type="Proteomes" id="UP001054837"/>
    </source>
</evidence>
<comment type="caution">
    <text evidence="1">The sequence shown here is derived from an EMBL/GenBank/DDBJ whole genome shotgun (WGS) entry which is preliminary data.</text>
</comment>
<protein>
    <submittedName>
        <fullName evidence="1">Uncharacterized protein</fullName>
    </submittedName>
</protein>
<sequence length="100" mass="11409">MKKWNFVWQKKKKIVKKMSDRWHCTSYLVTCTVNETHYESLAQSPHSSTVTAWICGLHNSMQDGTPLHSACAATAESPFFAMTELSVAILQQFGRHDHLI</sequence>
<organism evidence="1 2">
    <name type="scientific">Caerostris darwini</name>
    <dbReference type="NCBI Taxonomy" id="1538125"/>
    <lineage>
        <taxon>Eukaryota</taxon>
        <taxon>Metazoa</taxon>
        <taxon>Ecdysozoa</taxon>
        <taxon>Arthropoda</taxon>
        <taxon>Chelicerata</taxon>
        <taxon>Arachnida</taxon>
        <taxon>Araneae</taxon>
        <taxon>Araneomorphae</taxon>
        <taxon>Entelegynae</taxon>
        <taxon>Araneoidea</taxon>
        <taxon>Araneidae</taxon>
        <taxon>Caerostris</taxon>
    </lineage>
</organism>
<gene>
    <name evidence="1" type="ORF">CDAR_459331</name>
</gene>
<reference evidence="1 2" key="1">
    <citation type="submission" date="2021-06" db="EMBL/GenBank/DDBJ databases">
        <title>Caerostris darwini draft genome.</title>
        <authorList>
            <person name="Kono N."/>
            <person name="Arakawa K."/>
        </authorList>
    </citation>
    <scope>NUCLEOTIDE SEQUENCE [LARGE SCALE GENOMIC DNA]</scope>
</reference>
<name>A0AAV4R3F1_9ARAC</name>
<dbReference type="Proteomes" id="UP001054837">
    <property type="component" value="Unassembled WGS sequence"/>
</dbReference>
<dbReference type="AlphaFoldDB" id="A0AAV4R3F1"/>
<keyword evidence="2" id="KW-1185">Reference proteome</keyword>
<proteinExistence type="predicted"/>
<dbReference type="EMBL" id="BPLQ01005536">
    <property type="protein sequence ID" value="GIY15539.1"/>
    <property type="molecule type" value="Genomic_DNA"/>
</dbReference>
<evidence type="ECO:0000313" key="1">
    <source>
        <dbReference type="EMBL" id="GIY15539.1"/>
    </source>
</evidence>
<accession>A0AAV4R3F1</accession>